<gene>
    <name evidence="1" type="ORF">OIU74_025063</name>
</gene>
<protein>
    <submittedName>
        <fullName evidence="1">Uncharacterized protein</fullName>
    </submittedName>
</protein>
<reference evidence="1" key="2">
    <citation type="journal article" date="2023" name="Int. J. Mol. Sci.">
        <title>De Novo Assembly and Annotation of 11 Diverse Shrub Willow (Salix) Genomes Reveals Novel Gene Organization in Sex-Linked Regions.</title>
        <authorList>
            <person name="Hyden B."/>
            <person name="Feng K."/>
            <person name="Yates T.B."/>
            <person name="Jawdy S."/>
            <person name="Cereghino C."/>
            <person name="Smart L.B."/>
            <person name="Muchero W."/>
        </authorList>
    </citation>
    <scope>NUCLEOTIDE SEQUENCE</scope>
    <source>
        <tissue evidence="1">Shoot tip</tissue>
    </source>
</reference>
<dbReference type="EMBL" id="JAPFFM010000006">
    <property type="protein sequence ID" value="KAJ6758315.1"/>
    <property type="molecule type" value="Genomic_DNA"/>
</dbReference>
<name>A0A9Q0W0C6_9ROSI</name>
<dbReference type="AlphaFoldDB" id="A0A9Q0W0C6"/>
<feature type="non-terminal residue" evidence="1">
    <location>
        <position position="52"/>
    </location>
</feature>
<proteinExistence type="predicted"/>
<sequence length="52" mass="6180">MPIEDCNNRIRKLPFNKCSCRPCWTPATRSVVLRREEYGRRGVRTTIESVRK</sequence>
<reference evidence="1" key="1">
    <citation type="submission" date="2022-11" db="EMBL/GenBank/DDBJ databases">
        <authorList>
            <person name="Hyden B.L."/>
            <person name="Feng K."/>
            <person name="Yates T."/>
            <person name="Jawdy S."/>
            <person name="Smart L.B."/>
            <person name="Muchero W."/>
        </authorList>
    </citation>
    <scope>NUCLEOTIDE SEQUENCE</scope>
    <source>
        <tissue evidence="1">Shoot tip</tissue>
    </source>
</reference>
<organism evidence="1 2">
    <name type="scientific">Salix koriyanagi</name>
    <dbReference type="NCBI Taxonomy" id="2511006"/>
    <lineage>
        <taxon>Eukaryota</taxon>
        <taxon>Viridiplantae</taxon>
        <taxon>Streptophyta</taxon>
        <taxon>Embryophyta</taxon>
        <taxon>Tracheophyta</taxon>
        <taxon>Spermatophyta</taxon>
        <taxon>Magnoliopsida</taxon>
        <taxon>eudicotyledons</taxon>
        <taxon>Gunneridae</taxon>
        <taxon>Pentapetalae</taxon>
        <taxon>rosids</taxon>
        <taxon>fabids</taxon>
        <taxon>Malpighiales</taxon>
        <taxon>Salicaceae</taxon>
        <taxon>Saliceae</taxon>
        <taxon>Salix</taxon>
    </lineage>
</organism>
<dbReference type="Proteomes" id="UP001151752">
    <property type="component" value="Chromosome 18"/>
</dbReference>
<accession>A0A9Q0W0C6</accession>
<comment type="caution">
    <text evidence="1">The sequence shown here is derived from an EMBL/GenBank/DDBJ whole genome shotgun (WGS) entry which is preliminary data.</text>
</comment>
<evidence type="ECO:0000313" key="2">
    <source>
        <dbReference type="Proteomes" id="UP001151752"/>
    </source>
</evidence>
<evidence type="ECO:0000313" key="1">
    <source>
        <dbReference type="EMBL" id="KAJ6758315.1"/>
    </source>
</evidence>
<keyword evidence="2" id="KW-1185">Reference proteome</keyword>